<sequence length="58" mass="6343">MGTEVLETFKAAVLDEAVKQQMARLHAVAETLKSNPDITKERAIDILLAEAQESFGVD</sequence>
<organism evidence="1 2">
    <name type="scientific">Plantactinospora solaniradicis</name>
    <dbReference type="NCBI Taxonomy" id="1723736"/>
    <lineage>
        <taxon>Bacteria</taxon>
        <taxon>Bacillati</taxon>
        <taxon>Actinomycetota</taxon>
        <taxon>Actinomycetes</taxon>
        <taxon>Micromonosporales</taxon>
        <taxon>Micromonosporaceae</taxon>
        <taxon>Plantactinospora</taxon>
    </lineage>
</organism>
<evidence type="ECO:0000313" key="1">
    <source>
        <dbReference type="EMBL" id="MFC6022964.1"/>
    </source>
</evidence>
<dbReference type="EMBL" id="JBHSPR010000084">
    <property type="protein sequence ID" value="MFC6022964.1"/>
    <property type="molecule type" value="Genomic_DNA"/>
</dbReference>
<proteinExistence type="predicted"/>
<gene>
    <name evidence="1" type="ORF">ACFP2T_43295</name>
</gene>
<reference evidence="2" key="1">
    <citation type="journal article" date="2019" name="Int. J. Syst. Evol. Microbiol.">
        <title>The Global Catalogue of Microorganisms (GCM) 10K type strain sequencing project: providing services to taxonomists for standard genome sequencing and annotation.</title>
        <authorList>
            <consortium name="The Broad Institute Genomics Platform"/>
            <consortium name="The Broad Institute Genome Sequencing Center for Infectious Disease"/>
            <person name="Wu L."/>
            <person name="Ma J."/>
        </authorList>
    </citation>
    <scope>NUCLEOTIDE SEQUENCE [LARGE SCALE GENOMIC DNA]</scope>
    <source>
        <strain evidence="2">ZS-35-S2</strain>
    </source>
</reference>
<protein>
    <submittedName>
        <fullName evidence="1">Uncharacterized protein</fullName>
    </submittedName>
</protein>
<keyword evidence="2" id="KW-1185">Reference proteome</keyword>
<dbReference type="Proteomes" id="UP001596203">
    <property type="component" value="Unassembled WGS sequence"/>
</dbReference>
<evidence type="ECO:0000313" key="2">
    <source>
        <dbReference type="Proteomes" id="UP001596203"/>
    </source>
</evidence>
<comment type="caution">
    <text evidence="1">The sequence shown here is derived from an EMBL/GenBank/DDBJ whole genome shotgun (WGS) entry which is preliminary data.</text>
</comment>
<accession>A0ABW1KMA6</accession>
<name>A0ABW1KMA6_9ACTN</name>
<dbReference type="RefSeq" id="WP_377432871.1">
    <property type="nucleotide sequence ID" value="NZ_JBHSPR010000084.1"/>
</dbReference>